<keyword evidence="7 16" id="KW-0547">Nucleotide-binding</keyword>
<comment type="subcellular location">
    <subcellularLocation>
        <location evidence="1">Endomembrane system</location>
        <topology evidence="1">Multi-pass membrane protein</topology>
    </subcellularLocation>
    <subcellularLocation>
        <location evidence="18">Membrane</location>
        <topology evidence="18">Multi-pass membrane protein</topology>
    </subcellularLocation>
</comment>
<dbReference type="InterPro" id="IPR008250">
    <property type="entry name" value="ATPase_P-typ_transduc_dom_A_sf"/>
</dbReference>
<feature type="compositionally biased region" description="Basic residues" evidence="19">
    <location>
        <begin position="1"/>
        <end position="15"/>
    </location>
</feature>
<dbReference type="InterPro" id="IPR018303">
    <property type="entry name" value="ATPase_P-typ_P_site"/>
</dbReference>
<feature type="domain" description="P-type ATPase C-terminal" evidence="21">
    <location>
        <begin position="1117"/>
        <end position="1363"/>
    </location>
</feature>
<dbReference type="Proteomes" id="UP000603453">
    <property type="component" value="Unassembled WGS sequence"/>
</dbReference>
<dbReference type="OrthoDB" id="377733at2759"/>
<dbReference type="Gene3D" id="3.40.50.1000">
    <property type="entry name" value="HAD superfamily/HAD-like"/>
    <property type="match status" value="2"/>
</dbReference>
<dbReference type="PRINTS" id="PR00119">
    <property type="entry name" value="CATATPASE"/>
</dbReference>
<evidence type="ECO:0000256" key="13">
    <source>
        <dbReference type="ARBA" id="ARBA00034036"/>
    </source>
</evidence>
<feature type="binding site" evidence="16">
    <location>
        <position position="963"/>
    </location>
    <ligand>
        <name>ATP</name>
        <dbReference type="ChEBI" id="CHEBI:30616"/>
    </ligand>
</feature>
<feature type="binding site" evidence="16">
    <location>
        <position position="1094"/>
    </location>
    <ligand>
        <name>ATP</name>
        <dbReference type="ChEBI" id="CHEBI:30616"/>
    </ligand>
</feature>
<proteinExistence type="inferred from homology"/>
<dbReference type="GO" id="GO:0005886">
    <property type="term" value="C:plasma membrane"/>
    <property type="evidence" value="ECO:0007669"/>
    <property type="project" value="TreeGrafter"/>
</dbReference>
<feature type="binding site" evidence="16">
    <location>
        <position position="1070"/>
    </location>
    <ligand>
        <name>ATP</name>
        <dbReference type="ChEBI" id="CHEBI:30616"/>
    </ligand>
</feature>
<dbReference type="NCBIfam" id="TIGR01494">
    <property type="entry name" value="ATPase_P-type"/>
    <property type="match status" value="1"/>
</dbReference>
<evidence type="ECO:0000256" key="8">
    <source>
        <dbReference type="ARBA" id="ARBA00022840"/>
    </source>
</evidence>
<dbReference type="SFLD" id="SFLDF00027">
    <property type="entry name" value="p-type_atpase"/>
    <property type="match status" value="1"/>
</dbReference>
<dbReference type="SUPFAM" id="SSF81653">
    <property type="entry name" value="Calcium ATPase, transduction domain A"/>
    <property type="match status" value="1"/>
</dbReference>
<dbReference type="InterPro" id="IPR023298">
    <property type="entry name" value="ATPase_P-typ_TM_dom_sf"/>
</dbReference>
<gene>
    <name evidence="22" type="ORF">INT47_005328</name>
</gene>
<comment type="similarity">
    <text evidence="2 18">Belongs to the cation transport ATPase (P-type) (TC 3.A.3) family. Type IV subfamily.</text>
</comment>
<feature type="binding site" evidence="16">
    <location>
        <position position="881"/>
    </location>
    <ligand>
        <name>ATP</name>
        <dbReference type="ChEBI" id="CHEBI:30616"/>
    </ligand>
</feature>
<evidence type="ECO:0000256" key="16">
    <source>
        <dbReference type="PIRSR" id="PIRSR606539-2"/>
    </source>
</evidence>
<evidence type="ECO:0000313" key="22">
    <source>
        <dbReference type="EMBL" id="KAG2206010.1"/>
    </source>
</evidence>
<comment type="cofactor">
    <cofactor evidence="17">
        <name>Mg(2+)</name>
        <dbReference type="ChEBI" id="CHEBI:18420"/>
    </cofactor>
</comment>
<keyword evidence="11 18" id="KW-1133">Transmembrane helix</keyword>
<feature type="binding site" evidence="16">
    <location>
        <position position="845"/>
    </location>
    <ligand>
        <name>ATP</name>
        <dbReference type="ChEBI" id="CHEBI:30616"/>
    </ligand>
</feature>
<keyword evidence="6 17" id="KW-0479">Metal-binding</keyword>
<dbReference type="InterPro" id="IPR044492">
    <property type="entry name" value="P_typ_ATPase_HD_dom"/>
</dbReference>
<evidence type="ECO:0000256" key="6">
    <source>
        <dbReference type="ARBA" id="ARBA00022723"/>
    </source>
</evidence>
<feature type="active site" description="4-aspartylphosphate intermediate" evidence="15">
    <location>
        <position position="512"/>
    </location>
</feature>
<dbReference type="SUPFAM" id="SSF81660">
    <property type="entry name" value="Metal cation-transporting ATPase, ATP-binding domain N"/>
    <property type="match status" value="1"/>
</dbReference>
<feature type="binding site" evidence="16">
    <location>
        <position position="512"/>
    </location>
    <ligand>
        <name>ATP</name>
        <dbReference type="ChEBI" id="CHEBI:30616"/>
    </ligand>
</feature>
<feature type="transmembrane region" description="Helical" evidence="18">
    <location>
        <begin position="1297"/>
        <end position="1317"/>
    </location>
</feature>
<dbReference type="InterPro" id="IPR032630">
    <property type="entry name" value="P_typ_ATPase_c"/>
</dbReference>
<dbReference type="NCBIfam" id="TIGR01652">
    <property type="entry name" value="ATPase-Plipid"/>
    <property type="match status" value="2"/>
</dbReference>
<evidence type="ECO:0000256" key="5">
    <source>
        <dbReference type="ARBA" id="ARBA00022692"/>
    </source>
</evidence>
<keyword evidence="4" id="KW-0597">Phosphoprotein</keyword>
<feature type="transmembrane region" description="Helical" evidence="18">
    <location>
        <begin position="1230"/>
        <end position="1253"/>
    </location>
</feature>
<feature type="region of interest" description="Disordered" evidence="19">
    <location>
        <begin position="1"/>
        <end position="23"/>
    </location>
</feature>
<evidence type="ECO:0000256" key="4">
    <source>
        <dbReference type="ARBA" id="ARBA00022553"/>
    </source>
</evidence>
<sequence>MLSRWHHFFKKKKKNSSNEQELRRDSIYEEVRRTSLLSTHSSLPSSHRPISSSNLNLARTDTTVKLRKIASDGRRVFINLPLPSYTLKANGNAVYTYVSNKIRTSKYTFLSFVPKNLFEQFRRPANMYFLGMAILQMLPTFGVKSPALTLLPICTVVFITAAKDAFEDFQRHIVDRQYNQNITHTLTGYKNTNFPASSSKQHFFKFSPFSSNKVTHQPEKEGNSTLEEDAADVFHPSLSKDIRVGDFILLRNGDSLPADAVLLSSSDNEGVCFVETKDLDGETNLKPRNSIPEFKHIQSGADCLNDCHFYLEAGAASPDLYKFNGTLVTLEQHGDKWVEKNKTPIEIENILLRGHVIRNTKWAIAVVLFTGTDTKIMLNSGETPSKRSQMDKQMNQEIFIAFGVLFLLCLVCAIMAGVMRARDIASGSPMLYTAQTDSPAYAGFLNFWSSLIIFQNIIPISLYVSIEFVKTFQAYFIWNDLDMWDPISKKPCVPKTWTLSDDLGQVEYIFSDKTGTLTRNIMEFRECTINGTRYGDNGFSPESEGARGARLRKEKENATQHQEEAEPSQSPHMINTDEDPFASNDEKHADHENKEKRLEIIQDYETQLKSIFEPEYASLDPDRLSFADPQLFKDFKNDSVEDEDSRTLKEFFMLLALCHTVVIERIGKDGKVMEDTEDEDDQDIKAQPKIAESDETKVEKKTDDTATNYSAEDHGDKKNASFSRSFNKKIRKLHLKKLKKNRRKSRGEEFDSIMQEDSQDKVDHTVHSQLDYKAESPDEAALVNAAKNAGFAFIRRKGQNLTVDILGHEYDFELLDVLEFNSDRKRMSVILRRPAPWNDIVLYCKGADNIISERLDEHGQDGDIVNKTFDDVEAFSNNGLRTLMLSYRILDETEYNHWKEEMKEASTAVEKRSEKIAQVQEKMEVNLKLLGATGIEDKLQEGVPQCIEDLRRAGIKVWVLTGDKLETAINIGYASNLLDGDMKLWTVRGSDNPEQVLQNLVDTCNELDSIGEKYQTNAENNSTIPPENALIIEGSALVHIFETAESKEKLLEIAIRCKSVVCCRVSPLQKALVVQLVRKYHNVVTLAVGDGANDVSMIQVANIGVGIAGQEGVQASMAADYAIAQFRFLHKLLLVQGHWSYSRISQMILTFFFKNVLWVFPSLWYQIYSGWSGNIFYDYSFLQLYNIIFTVAPVVILGATDQDITSPYLKHLPPIYTIGIERKLYTKSRFWLYFFDGIWQSLVVFYGFYFLYIGGNPNPHGRSESMLQLSTSVAVTTIVLANIMPGFNTYYWTWWQFFFVGLEILLAFLWVVVYGAFPAVSLFGMAKMVFGSCSFWMTFILTLVIAFLPRYIITFITQWWYPNIVSRGRHLELYEKKMKKKERHTG</sequence>
<evidence type="ECO:0000256" key="1">
    <source>
        <dbReference type="ARBA" id="ARBA00004127"/>
    </source>
</evidence>
<feature type="binding site" evidence="17">
    <location>
        <position position="1090"/>
    </location>
    <ligand>
        <name>Mg(2+)</name>
        <dbReference type="ChEBI" id="CHEBI:18420"/>
    </ligand>
</feature>
<evidence type="ECO:0000256" key="11">
    <source>
        <dbReference type="ARBA" id="ARBA00022989"/>
    </source>
</evidence>
<dbReference type="GO" id="GO:0045332">
    <property type="term" value="P:phospholipid translocation"/>
    <property type="evidence" value="ECO:0007669"/>
    <property type="project" value="TreeGrafter"/>
</dbReference>
<feature type="transmembrane region" description="Helical" evidence="18">
    <location>
        <begin position="398"/>
        <end position="421"/>
    </location>
</feature>
<dbReference type="SUPFAM" id="SSF81665">
    <property type="entry name" value="Calcium ATPase, transmembrane domain M"/>
    <property type="match status" value="1"/>
</dbReference>
<feature type="region of interest" description="Disordered" evidence="19">
    <location>
        <begin position="674"/>
        <end position="721"/>
    </location>
</feature>
<keyword evidence="9 17" id="KW-0460">Magnesium</keyword>
<evidence type="ECO:0000256" key="10">
    <source>
        <dbReference type="ARBA" id="ARBA00022967"/>
    </source>
</evidence>
<feature type="binding site" evidence="16">
    <location>
        <position position="779"/>
    </location>
    <ligand>
        <name>ATP</name>
        <dbReference type="ChEBI" id="CHEBI:30616"/>
    </ligand>
</feature>
<name>A0A8H7R969_9FUNG</name>
<feature type="compositionally biased region" description="Basic and acidic residues" evidence="19">
    <location>
        <begin position="683"/>
        <end position="704"/>
    </location>
</feature>
<dbReference type="GO" id="GO:0012505">
    <property type="term" value="C:endomembrane system"/>
    <property type="evidence" value="ECO:0007669"/>
    <property type="project" value="UniProtKB-SubCell"/>
</dbReference>
<reference evidence="22" key="1">
    <citation type="submission" date="2020-12" db="EMBL/GenBank/DDBJ databases">
        <title>Metabolic potential, ecology and presence of endohyphal bacteria is reflected in genomic diversity of Mucoromycotina.</title>
        <authorList>
            <person name="Muszewska A."/>
            <person name="Okrasinska A."/>
            <person name="Steczkiewicz K."/>
            <person name="Drgas O."/>
            <person name="Orlowska M."/>
            <person name="Perlinska-Lenart U."/>
            <person name="Aleksandrzak-Piekarczyk T."/>
            <person name="Szatraj K."/>
            <person name="Zielenkiewicz U."/>
            <person name="Pilsyk S."/>
            <person name="Malc E."/>
            <person name="Mieczkowski P."/>
            <person name="Kruszewska J.S."/>
            <person name="Biernat P."/>
            <person name="Pawlowska J."/>
        </authorList>
    </citation>
    <scope>NUCLEOTIDE SEQUENCE</scope>
    <source>
        <strain evidence="22">WA0000017839</strain>
    </source>
</reference>
<feature type="binding site" evidence="16">
    <location>
        <position position="820"/>
    </location>
    <ligand>
        <name>ATP</name>
        <dbReference type="ChEBI" id="CHEBI:30616"/>
    </ligand>
</feature>
<feature type="binding site" evidence="16">
    <location>
        <position position="513"/>
    </location>
    <ligand>
        <name>ATP</name>
        <dbReference type="ChEBI" id="CHEBI:30616"/>
    </ligand>
</feature>
<dbReference type="SFLD" id="SFLDS00003">
    <property type="entry name" value="Haloacid_Dehalogenase"/>
    <property type="match status" value="1"/>
</dbReference>
<feature type="transmembrane region" description="Helical" evidence="18">
    <location>
        <begin position="1329"/>
        <end position="1348"/>
    </location>
</feature>
<feature type="binding site" evidence="17">
    <location>
        <position position="512"/>
    </location>
    <ligand>
        <name>Mg(2+)</name>
        <dbReference type="ChEBI" id="CHEBI:18420"/>
    </ligand>
</feature>
<dbReference type="InterPro" id="IPR036412">
    <property type="entry name" value="HAD-like_sf"/>
</dbReference>
<dbReference type="FunFam" id="3.40.50.1000:FF:000014">
    <property type="entry name" value="Phospholipid-transporting ATPase"/>
    <property type="match status" value="1"/>
</dbReference>
<evidence type="ECO:0000259" key="20">
    <source>
        <dbReference type="Pfam" id="PF16209"/>
    </source>
</evidence>
<dbReference type="Pfam" id="PF16212">
    <property type="entry name" value="PhoLip_ATPase_C"/>
    <property type="match status" value="1"/>
</dbReference>
<dbReference type="InterPro" id="IPR006539">
    <property type="entry name" value="P-type_ATPase_IV"/>
</dbReference>
<dbReference type="Pfam" id="PF13246">
    <property type="entry name" value="Cation_ATPase"/>
    <property type="match status" value="1"/>
</dbReference>
<dbReference type="PANTHER" id="PTHR24092:SF180">
    <property type="entry name" value="PHOSPHOLIPID-TRANSPORTING ATPASE DNF1-RELATED"/>
    <property type="match status" value="1"/>
</dbReference>
<protein>
    <recommendedName>
        <fullName evidence="18">Phospholipid-transporting ATPase</fullName>
        <ecNumber evidence="18">7.6.2.1</ecNumber>
    </recommendedName>
</protein>
<keyword evidence="3" id="KW-0813">Transport</keyword>
<dbReference type="InterPro" id="IPR023299">
    <property type="entry name" value="ATPase_P-typ_cyto_dom_N"/>
</dbReference>
<feature type="transmembrane region" description="Helical" evidence="18">
    <location>
        <begin position="1179"/>
        <end position="1200"/>
    </location>
</feature>
<evidence type="ECO:0000256" key="17">
    <source>
        <dbReference type="PIRSR" id="PIRSR606539-3"/>
    </source>
</evidence>
<evidence type="ECO:0000259" key="21">
    <source>
        <dbReference type="Pfam" id="PF16212"/>
    </source>
</evidence>
<feature type="domain" description="P-type ATPase N-terminal" evidence="20">
    <location>
        <begin position="92"/>
        <end position="149"/>
    </location>
</feature>
<dbReference type="Pfam" id="PF16209">
    <property type="entry name" value="PhoLip_ATPase_N"/>
    <property type="match status" value="1"/>
</dbReference>
<comment type="catalytic activity">
    <reaction evidence="13 18">
        <text>ATP + H2O + phospholipidSide 1 = ADP + phosphate + phospholipidSide 2.</text>
        <dbReference type="EC" id="7.6.2.1"/>
    </reaction>
</comment>
<feature type="transmembrane region" description="Helical" evidence="18">
    <location>
        <begin position="441"/>
        <end position="464"/>
    </location>
</feature>
<dbReference type="EC" id="7.6.2.1" evidence="18"/>
<dbReference type="GO" id="GO:0140326">
    <property type="term" value="F:ATPase-coupled intramembrane lipid transporter activity"/>
    <property type="evidence" value="ECO:0007669"/>
    <property type="project" value="UniProtKB-EC"/>
</dbReference>
<dbReference type="SFLD" id="SFLDG00002">
    <property type="entry name" value="C1.7:_P-type_atpase_like"/>
    <property type="match status" value="1"/>
</dbReference>
<feature type="compositionally biased region" description="Basic and acidic residues" evidence="19">
    <location>
        <begin position="584"/>
        <end position="593"/>
    </location>
</feature>
<evidence type="ECO:0000256" key="18">
    <source>
        <dbReference type="RuleBase" id="RU362033"/>
    </source>
</evidence>
<feature type="binding site" evidence="16">
    <location>
        <position position="514"/>
    </location>
    <ligand>
        <name>ATP</name>
        <dbReference type="ChEBI" id="CHEBI:30616"/>
    </ligand>
</feature>
<dbReference type="Gene3D" id="1.20.1110.10">
    <property type="entry name" value="Calcium-transporting ATPase, transmembrane domain"/>
    <property type="match status" value="1"/>
</dbReference>
<comment type="caution">
    <text evidence="22">The sequence shown here is derived from an EMBL/GenBank/DDBJ whole genome shotgun (WGS) entry which is preliminary data.</text>
</comment>
<feature type="binding site" evidence="17">
    <location>
        <position position="514"/>
    </location>
    <ligand>
        <name>Mg(2+)</name>
        <dbReference type="ChEBI" id="CHEBI:18420"/>
    </ligand>
</feature>
<evidence type="ECO:0000313" key="23">
    <source>
        <dbReference type="Proteomes" id="UP000603453"/>
    </source>
</evidence>
<feature type="compositionally biased region" description="Basic and acidic residues" evidence="19">
    <location>
        <begin position="544"/>
        <end position="564"/>
    </location>
</feature>
<evidence type="ECO:0000256" key="9">
    <source>
        <dbReference type="ARBA" id="ARBA00022842"/>
    </source>
</evidence>
<dbReference type="InterPro" id="IPR032631">
    <property type="entry name" value="P-type_ATPase_N"/>
</dbReference>
<evidence type="ECO:0000256" key="7">
    <source>
        <dbReference type="ARBA" id="ARBA00022741"/>
    </source>
</evidence>
<feature type="binding site" evidence="16">
    <location>
        <position position="961"/>
    </location>
    <ligand>
        <name>ATP</name>
        <dbReference type="ChEBI" id="CHEBI:30616"/>
    </ligand>
</feature>
<keyword evidence="8 16" id="KW-0067">ATP-binding</keyword>
<dbReference type="Gene3D" id="2.70.150.10">
    <property type="entry name" value="Calcium-transporting ATPase, cytoplasmic transduction domain A"/>
    <property type="match status" value="2"/>
</dbReference>
<dbReference type="FunFam" id="3.40.1110.10:FF:000087">
    <property type="entry name" value="Phospholipid-transporting ATPase"/>
    <property type="match status" value="1"/>
</dbReference>
<comment type="catalytic activity">
    <reaction evidence="14">
        <text>a 1,2-diacyl-sn-glycero-3-phosphoethanolamine(out) + ATP + H2O = a 1,2-diacyl-sn-glycero-3-phosphoethanolamine(in) + ADP + phosphate + H(+)</text>
        <dbReference type="Rhea" id="RHEA:66132"/>
        <dbReference type="ChEBI" id="CHEBI:15377"/>
        <dbReference type="ChEBI" id="CHEBI:15378"/>
        <dbReference type="ChEBI" id="CHEBI:30616"/>
        <dbReference type="ChEBI" id="CHEBI:43474"/>
        <dbReference type="ChEBI" id="CHEBI:64612"/>
        <dbReference type="ChEBI" id="CHEBI:456216"/>
    </reaction>
    <physiologicalReaction direction="left-to-right" evidence="14">
        <dbReference type="Rhea" id="RHEA:66133"/>
    </physiologicalReaction>
</comment>
<evidence type="ECO:0000256" key="19">
    <source>
        <dbReference type="SAM" id="MobiDB-lite"/>
    </source>
</evidence>
<keyword evidence="12 18" id="KW-0472">Membrane</keyword>
<dbReference type="PANTHER" id="PTHR24092">
    <property type="entry name" value="PROBABLE PHOSPHOLIPID-TRANSPORTING ATPASE"/>
    <property type="match status" value="1"/>
</dbReference>
<dbReference type="EMBL" id="JAEPRD010000033">
    <property type="protein sequence ID" value="KAG2206010.1"/>
    <property type="molecule type" value="Genomic_DNA"/>
</dbReference>
<feature type="region of interest" description="Disordered" evidence="19">
    <location>
        <begin position="739"/>
        <end position="762"/>
    </location>
</feature>
<feature type="binding site" evidence="16">
    <location>
        <position position="1093"/>
    </location>
    <ligand>
        <name>ATP</name>
        <dbReference type="ChEBI" id="CHEBI:30616"/>
    </ligand>
</feature>
<dbReference type="GO" id="GO:0000287">
    <property type="term" value="F:magnesium ion binding"/>
    <property type="evidence" value="ECO:0007669"/>
    <property type="project" value="UniProtKB-UniRule"/>
</dbReference>
<dbReference type="GO" id="GO:0016887">
    <property type="term" value="F:ATP hydrolysis activity"/>
    <property type="evidence" value="ECO:0007669"/>
    <property type="project" value="InterPro"/>
</dbReference>
<feature type="binding site" evidence="16">
    <location>
        <position position="1064"/>
    </location>
    <ligand>
        <name>ATP</name>
        <dbReference type="ChEBI" id="CHEBI:30616"/>
    </ligand>
</feature>
<feature type="binding site" evidence="16">
    <location>
        <position position="962"/>
    </location>
    <ligand>
        <name>ATP</name>
        <dbReference type="ChEBI" id="CHEBI:30616"/>
    </ligand>
</feature>
<keyword evidence="5 18" id="KW-0812">Transmembrane</keyword>
<keyword evidence="10 18" id="KW-1278">Translocase</keyword>
<feature type="region of interest" description="Disordered" evidence="19">
    <location>
        <begin position="535"/>
        <end position="593"/>
    </location>
</feature>
<dbReference type="InterPro" id="IPR023214">
    <property type="entry name" value="HAD_sf"/>
</dbReference>
<dbReference type="Gene3D" id="3.40.1110.10">
    <property type="entry name" value="Calcium-transporting ATPase, cytoplasmic domain N"/>
    <property type="match status" value="2"/>
</dbReference>
<organism evidence="22 23">
    <name type="scientific">Mucor saturninus</name>
    <dbReference type="NCBI Taxonomy" id="64648"/>
    <lineage>
        <taxon>Eukaryota</taxon>
        <taxon>Fungi</taxon>
        <taxon>Fungi incertae sedis</taxon>
        <taxon>Mucoromycota</taxon>
        <taxon>Mucoromycotina</taxon>
        <taxon>Mucoromycetes</taxon>
        <taxon>Mucorales</taxon>
        <taxon>Mucorineae</taxon>
        <taxon>Mucoraceae</taxon>
        <taxon>Mucor</taxon>
    </lineage>
</organism>
<feature type="transmembrane region" description="Helical" evidence="18">
    <location>
        <begin position="1265"/>
        <end position="1285"/>
    </location>
</feature>
<accession>A0A8H7R969</accession>
<evidence type="ECO:0000256" key="12">
    <source>
        <dbReference type="ARBA" id="ARBA00023136"/>
    </source>
</evidence>
<evidence type="ECO:0000256" key="15">
    <source>
        <dbReference type="PIRSR" id="PIRSR606539-1"/>
    </source>
</evidence>
<dbReference type="InterPro" id="IPR001757">
    <property type="entry name" value="P_typ_ATPase"/>
</dbReference>
<feature type="binding site" evidence="17">
    <location>
        <position position="1094"/>
    </location>
    <ligand>
        <name>Mg(2+)</name>
        <dbReference type="ChEBI" id="CHEBI:18420"/>
    </ligand>
</feature>
<keyword evidence="23" id="KW-1185">Reference proteome</keyword>
<evidence type="ECO:0000256" key="3">
    <source>
        <dbReference type="ARBA" id="ARBA00022448"/>
    </source>
</evidence>
<dbReference type="GO" id="GO:0005524">
    <property type="term" value="F:ATP binding"/>
    <property type="evidence" value="ECO:0007669"/>
    <property type="project" value="UniProtKB-UniRule"/>
</dbReference>
<evidence type="ECO:0000256" key="14">
    <source>
        <dbReference type="ARBA" id="ARBA00049128"/>
    </source>
</evidence>
<evidence type="ECO:0000256" key="2">
    <source>
        <dbReference type="ARBA" id="ARBA00008109"/>
    </source>
</evidence>
<dbReference type="SUPFAM" id="SSF56784">
    <property type="entry name" value="HAD-like"/>
    <property type="match status" value="1"/>
</dbReference>
<dbReference type="PROSITE" id="PS00154">
    <property type="entry name" value="ATPASE_E1_E2"/>
    <property type="match status" value="1"/>
</dbReference>